<dbReference type="Proteomes" id="UP000001444">
    <property type="component" value="Chromosome"/>
</dbReference>
<dbReference type="STRING" id="680198.SCAB_41071"/>
<feature type="compositionally biased region" description="Basic and acidic residues" evidence="1">
    <location>
        <begin position="188"/>
        <end position="198"/>
    </location>
</feature>
<evidence type="ECO:0000313" key="2">
    <source>
        <dbReference type="EMBL" id="CBG71180.1"/>
    </source>
</evidence>
<name>C9Z2G6_STRSW</name>
<accession>C9Z2G6</accession>
<reference evidence="2 3" key="1">
    <citation type="journal article" date="2010" name="Mol. Plant Microbe Interact.">
        <title>Streptomyces scabies 87-22 contains a coronafacic acid-like biosynthetic cluster that contributes to plant-microbe interactions.</title>
        <authorList>
            <person name="Bignell D.R."/>
            <person name="Seipke R.F."/>
            <person name="Huguet-Tapia J.C."/>
            <person name="Chambers A.H."/>
            <person name="Parry R.J."/>
            <person name="Loria R."/>
        </authorList>
    </citation>
    <scope>NUCLEOTIDE SEQUENCE [LARGE SCALE GENOMIC DNA]</scope>
    <source>
        <strain evidence="2 3">87.22</strain>
    </source>
</reference>
<dbReference type="eggNOG" id="ENOG5033S63">
    <property type="taxonomic scope" value="Bacteria"/>
</dbReference>
<evidence type="ECO:0000313" key="3">
    <source>
        <dbReference type="Proteomes" id="UP000001444"/>
    </source>
</evidence>
<feature type="region of interest" description="Disordered" evidence="1">
    <location>
        <begin position="188"/>
        <end position="214"/>
    </location>
</feature>
<sequence length="332" mass="36488">MMEPVADDGEDSLNADIQEFAAHERKGGWARALLIARRVTPRTGQGRRTDRQPFSDPKKVHRRVSALEFSRRSGVSAQRVLAFHEAWERAAADGIVRPSAELAPDVEVKLPDEDAIAFFGDNGYYRSYGGHLKKERRQAIENEAERAGVKPTSSIFIAGHPAALTAAVVADATSRSAAQKGLEEFNRRQEQAQGEDRAVAASQAAGERERHLDSQKIPATVETPPDDCARDAETTEVVRAVRAVSKERADPDVALQVFTEMTEIRLGTLRALSLLQRHQVQFTDERSQAIAELCGASQAAMEFIRDLASGPYTALNDEALQAFLDESERKLG</sequence>
<dbReference type="HOGENOM" id="CLU_836582_0_0_11"/>
<evidence type="ECO:0000256" key="1">
    <source>
        <dbReference type="SAM" id="MobiDB-lite"/>
    </source>
</evidence>
<dbReference type="EMBL" id="FN554889">
    <property type="protein sequence ID" value="CBG71180.1"/>
    <property type="molecule type" value="Genomic_DNA"/>
</dbReference>
<dbReference type="KEGG" id="scb:SCAB_41071"/>
<dbReference type="AlphaFoldDB" id="C9Z2G6"/>
<gene>
    <name evidence="2" type="ordered locus">SCAB_41071</name>
</gene>
<organism evidence="2 3">
    <name type="scientific">Streptomyces scabiei (strain 87.22)</name>
    <dbReference type="NCBI Taxonomy" id="680198"/>
    <lineage>
        <taxon>Bacteria</taxon>
        <taxon>Bacillati</taxon>
        <taxon>Actinomycetota</taxon>
        <taxon>Actinomycetes</taxon>
        <taxon>Kitasatosporales</taxon>
        <taxon>Streptomycetaceae</taxon>
        <taxon>Streptomyces</taxon>
    </lineage>
</organism>
<protein>
    <submittedName>
        <fullName evidence="2">Uncharacterized protein</fullName>
    </submittedName>
</protein>
<proteinExistence type="predicted"/>
<keyword evidence="3" id="KW-1185">Reference proteome</keyword>